<keyword evidence="3" id="KW-1185">Reference proteome</keyword>
<dbReference type="OrthoDB" id="264874at2"/>
<evidence type="ECO:0000313" key="2">
    <source>
        <dbReference type="EMBL" id="QEG20637.1"/>
    </source>
</evidence>
<protein>
    <submittedName>
        <fullName evidence="2">Uncharacterized protein</fullName>
    </submittedName>
</protein>
<dbReference type="AlphaFoldDB" id="A0A5B9P298"/>
<dbReference type="EMBL" id="CP042912">
    <property type="protein sequence ID" value="QEG20637.1"/>
    <property type="molecule type" value="Genomic_DNA"/>
</dbReference>
<keyword evidence="1" id="KW-1133">Transmembrane helix</keyword>
<reference evidence="2 3" key="1">
    <citation type="submission" date="2019-08" db="EMBL/GenBank/DDBJ databases">
        <title>Deep-cultivation of Planctomycetes and their phenomic and genomic characterization uncovers novel biology.</title>
        <authorList>
            <person name="Wiegand S."/>
            <person name="Jogler M."/>
            <person name="Boedeker C."/>
            <person name="Pinto D."/>
            <person name="Vollmers J."/>
            <person name="Rivas-Marin E."/>
            <person name="Kohn T."/>
            <person name="Peeters S.H."/>
            <person name="Heuer A."/>
            <person name="Rast P."/>
            <person name="Oberbeckmann S."/>
            <person name="Bunk B."/>
            <person name="Jeske O."/>
            <person name="Meyerdierks A."/>
            <person name="Storesund J.E."/>
            <person name="Kallscheuer N."/>
            <person name="Luecker S."/>
            <person name="Lage O.M."/>
            <person name="Pohl T."/>
            <person name="Merkel B.J."/>
            <person name="Hornburger P."/>
            <person name="Mueller R.-W."/>
            <person name="Bruemmer F."/>
            <person name="Labrenz M."/>
            <person name="Spormann A.M."/>
            <person name="Op den Camp H."/>
            <person name="Overmann J."/>
            <person name="Amann R."/>
            <person name="Jetten M.S.M."/>
            <person name="Mascher T."/>
            <person name="Medema M.H."/>
            <person name="Devos D.P."/>
            <person name="Kaster A.-K."/>
            <person name="Ovreas L."/>
            <person name="Rohde M."/>
            <person name="Galperin M.Y."/>
            <person name="Jogler C."/>
        </authorList>
    </citation>
    <scope>NUCLEOTIDE SEQUENCE [LARGE SCALE GENOMIC DNA]</scope>
    <source>
        <strain evidence="2 3">FC18</strain>
    </source>
</reference>
<name>A0A5B9P298_9BACT</name>
<proteinExistence type="predicted"/>
<feature type="transmembrane region" description="Helical" evidence="1">
    <location>
        <begin position="21"/>
        <end position="44"/>
    </location>
</feature>
<dbReference type="Proteomes" id="UP000322214">
    <property type="component" value="Chromosome"/>
</dbReference>
<sequence length="288" mass="32033">MSIITRPIDRVESKTSAYDRLSAWLTALITLVGFLVTMLFLIWLTSVFKFERNVAPPFVPATIGEDGNDKPEGFEDDELDPGVEDFAEVDTPQLAEALEAVSNAVSTIRANSEHVSGDAAVMGKGGGYGSREGGPSGSGDGIPDYKRWKIVYEVDNKDTYKDQLDYFNIQIGVIPAVGETVYRISNVSKRGQVTQTSREKEKKSLLFSHAKLRMKKWDQEIAASLNIDTSGATMAQFYDQQTRFTIAKAEDDYLKSVDRELKEVRRTNIRVEADGGGFKFTIVNCEFQ</sequence>
<keyword evidence="1" id="KW-0812">Transmembrane</keyword>
<keyword evidence="1" id="KW-0472">Membrane</keyword>
<dbReference type="RefSeq" id="WP_075084753.1">
    <property type="nucleotide sequence ID" value="NZ_CP042912.1"/>
</dbReference>
<accession>A0A5B9P298</accession>
<dbReference type="KEGG" id="mff:MFFC18_04870"/>
<gene>
    <name evidence="2" type="ORF">MFFC18_04870</name>
</gene>
<evidence type="ECO:0000256" key="1">
    <source>
        <dbReference type="SAM" id="Phobius"/>
    </source>
</evidence>
<organism evidence="2 3">
    <name type="scientific">Mariniblastus fucicola</name>
    <dbReference type="NCBI Taxonomy" id="980251"/>
    <lineage>
        <taxon>Bacteria</taxon>
        <taxon>Pseudomonadati</taxon>
        <taxon>Planctomycetota</taxon>
        <taxon>Planctomycetia</taxon>
        <taxon>Pirellulales</taxon>
        <taxon>Pirellulaceae</taxon>
        <taxon>Mariniblastus</taxon>
    </lineage>
</organism>
<evidence type="ECO:0000313" key="3">
    <source>
        <dbReference type="Proteomes" id="UP000322214"/>
    </source>
</evidence>